<evidence type="ECO:0000313" key="2">
    <source>
        <dbReference type="EMBL" id="TSE11354.1"/>
    </source>
</evidence>
<name>A0A554VRR3_9FLAO</name>
<dbReference type="InterPro" id="IPR008995">
    <property type="entry name" value="Mo/tungstate-bd_C_term_dom"/>
</dbReference>
<organism evidence="2 3">
    <name type="scientific">Aquimarina algiphila</name>
    <dbReference type="NCBI Taxonomy" id="2047982"/>
    <lineage>
        <taxon>Bacteria</taxon>
        <taxon>Pseudomonadati</taxon>
        <taxon>Bacteroidota</taxon>
        <taxon>Flavobacteriia</taxon>
        <taxon>Flavobacteriales</taxon>
        <taxon>Flavobacteriaceae</taxon>
        <taxon>Aquimarina</taxon>
    </lineage>
</organism>
<keyword evidence="3" id="KW-1185">Reference proteome</keyword>
<dbReference type="SUPFAM" id="SSF50331">
    <property type="entry name" value="MOP-like"/>
    <property type="match status" value="1"/>
</dbReference>
<accession>A0A554VRR3</accession>
<dbReference type="OrthoDB" id="8719578at2"/>
<evidence type="ECO:0000313" key="3">
    <source>
        <dbReference type="Proteomes" id="UP000318833"/>
    </source>
</evidence>
<protein>
    <submittedName>
        <fullName evidence="2">Tobe domain protein</fullName>
    </submittedName>
</protein>
<dbReference type="Proteomes" id="UP000318833">
    <property type="component" value="Unassembled WGS sequence"/>
</dbReference>
<dbReference type="AlphaFoldDB" id="A0A554VRR3"/>
<proteinExistence type="predicted"/>
<dbReference type="Pfam" id="PF03459">
    <property type="entry name" value="TOBE"/>
    <property type="match status" value="1"/>
</dbReference>
<reference evidence="2 3" key="1">
    <citation type="submission" date="2019-07" db="EMBL/GenBank/DDBJ databases">
        <title>The draft genome sequence of Aquimarina algiphila M91.</title>
        <authorList>
            <person name="Meng X."/>
        </authorList>
    </citation>
    <scope>NUCLEOTIDE SEQUENCE [LARGE SCALE GENOMIC DNA]</scope>
    <source>
        <strain evidence="2 3">M91</strain>
    </source>
</reference>
<dbReference type="EMBL" id="VLNR01000002">
    <property type="protein sequence ID" value="TSE11354.1"/>
    <property type="molecule type" value="Genomic_DNA"/>
</dbReference>
<sequence length="132" mass="14366">MNILKGKITAVKTNGNLSLVEIDVDNISFKTIVVETPDTASYLTKGNIVKVIFKETEVIIGKGVEHAVSMQNKIVGKILTIENGELLSKLTIDIGVGNIVSIITTNAVQELRLQVDEKITAMIKTNEIMLSE</sequence>
<dbReference type="Gene3D" id="2.40.50.100">
    <property type="match status" value="2"/>
</dbReference>
<evidence type="ECO:0000259" key="1">
    <source>
        <dbReference type="Pfam" id="PF03459"/>
    </source>
</evidence>
<dbReference type="InterPro" id="IPR005116">
    <property type="entry name" value="Transp-assoc_OB_typ1"/>
</dbReference>
<gene>
    <name evidence="2" type="ORF">FOF46_01615</name>
</gene>
<dbReference type="RefSeq" id="WP_109436966.1">
    <property type="nucleotide sequence ID" value="NZ_CANLFO010000005.1"/>
</dbReference>
<feature type="domain" description="Transport-associated OB type 1" evidence="1">
    <location>
        <begin position="69"/>
        <end position="130"/>
    </location>
</feature>
<comment type="caution">
    <text evidence="2">The sequence shown here is derived from an EMBL/GenBank/DDBJ whole genome shotgun (WGS) entry which is preliminary data.</text>
</comment>